<dbReference type="SUPFAM" id="SSF52540">
    <property type="entry name" value="P-loop containing nucleoside triphosphate hydrolases"/>
    <property type="match status" value="1"/>
</dbReference>
<feature type="domain" description="FeoB-type G" evidence="14">
    <location>
        <begin position="5"/>
        <end position="172"/>
    </location>
</feature>
<keyword evidence="8 13" id="KW-0408">Iron</keyword>
<dbReference type="NCBIfam" id="TIGR00231">
    <property type="entry name" value="small_GTP"/>
    <property type="match status" value="1"/>
</dbReference>
<keyword evidence="10 13" id="KW-0342">GTP-binding</keyword>
<dbReference type="PRINTS" id="PR00326">
    <property type="entry name" value="GTP1OBG"/>
</dbReference>
<evidence type="ECO:0000256" key="1">
    <source>
        <dbReference type="ARBA" id="ARBA00004651"/>
    </source>
</evidence>
<dbReference type="RefSeq" id="WP_332919855.1">
    <property type="nucleotide sequence ID" value="NZ_AP025292.1"/>
</dbReference>
<dbReference type="Gene3D" id="3.40.50.300">
    <property type="entry name" value="P-loop containing nucleotide triphosphate hydrolases"/>
    <property type="match status" value="1"/>
</dbReference>
<feature type="transmembrane region" description="Helical" evidence="13">
    <location>
        <begin position="283"/>
        <end position="304"/>
    </location>
</feature>
<feature type="transmembrane region" description="Helical" evidence="13">
    <location>
        <begin position="417"/>
        <end position="443"/>
    </location>
</feature>
<evidence type="ECO:0000313" key="15">
    <source>
        <dbReference type="EMBL" id="BDC97932.1"/>
    </source>
</evidence>
<evidence type="ECO:0000256" key="11">
    <source>
        <dbReference type="ARBA" id="ARBA00023136"/>
    </source>
</evidence>
<evidence type="ECO:0000256" key="6">
    <source>
        <dbReference type="ARBA" id="ARBA00022741"/>
    </source>
</evidence>
<feature type="transmembrane region" description="Helical" evidence="13">
    <location>
        <begin position="647"/>
        <end position="673"/>
    </location>
</feature>
<evidence type="ECO:0000256" key="10">
    <source>
        <dbReference type="ARBA" id="ARBA00023134"/>
    </source>
</evidence>
<evidence type="ECO:0000256" key="3">
    <source>
        <dbReference type="ARBA" id="ARBA00022475"/>
    </source>
</evidence>
<evidence type="ECO:0000256" key="8">
    <source>
        <dbReference type="ARBA" id="ARBA00023004"/>
    </source>
</evidence>
<reference evidence="15 16" key="1">
    <citation type="submission" date="2021-12" db="EMBL/GenBank/DDBJ databases">
        <title>Genome sequencing of bacteria with rrn-lacking chromosome and rrn-plasmid.</title>
        <authorList>
            <person name="Anda M."/>
            <person name="Iwasaki W."/>
        </authorList>
    </citation>
    <scope>NUCLEOTIDE SEQUENCE [LARGE SCALE GENOMIC DNA]</scope>
    <source>
        <strain evidence="15 16">NBRC 101262</strain>
    </source>
</reference>
<protein>
    <recommendedName>
        <fullName evidence="12 13">Ferrous iron transport protein B</fullName>
    </recommendedName>
</protein>
<dbReference type="InterPro" id="IPR050860">
    <property type="entry name" value="FeoB_GTPase"/>
</dbReference>
<feature type="transmembrane region" description="Helical" evidence="13">
    <location>
        <begin position="515"/>
        <end position="534"/>
    </location>
</feature>
<comment type="subcellular location">
    <subcellularLocation>
        <location evidence="13">Cell inner membrane</location>
        <topology evidence="13">Multi-pass membrane protein</topology>
    </subcellularLocation>
    <subcellularLocation>
        <location evidence="1">Cell membrane</location>
        <topology evidence="1">Multi-pass membrane protein</topology>
    </subcellularLocation>
</comment>
<dbReference type="Pfam" id="PF02421">
    <property type="entry name" value="FeoB_N"/>
    <property type="match status" value="1"/>
</dbReference>
<keyword evidence="4 13" id="KW-0410">Iron transport</keyword>
<dbReference type="EMBL" id="AP025292">
    <property type="protein sequence ID" value="BDC97932.1"/>
    <property type="molecule type" value="Genomic_DNA"/>
</dbReference>
<dbReference type="NCBIfam" id="TIGR00437">
    <property type="entry name" value="feoB"/>
    <property type="match status" value="1"/>
</dbReference>
<feature type="transmembrane region" description="Helical" evidence="13">
    <location>
        <begin position="685"/>
        <end position="705"/>
    </location>
</feature>
<dbReference type="InterPro" id="IPR030389">
    <property type="entry name" value="G_FEOB_dom"/>
</dbReference>
<dbReference type="InterPro" id="IPR011642">
    <property type="entry name" value="Gate_dom"/>
</dbReference>
<dbReference type="InterPro" id="IPR027417">
    <property type="entry name" value="P-loop_NTPase"/>
</dbReference>
<feature type="transmembrane region" description="Helical" evidence="13">
    <location>
        <begin position="455"/>
        <end position="477"/>
    </location>
</feature>
<feature type="transmembrane region" description="Helical" evidence="13">
    <location>
        <begin position="339"/>
        <end position="363"/>
    </location>
</feature>
<sequence length="706" mass="78701">MPDNTLKVALIGNPNAGKTSLFNHLTGLNQKVGNFPGVTVDKKTGLCTKIKSRKVQIIDFPGTYSIYPRSLDEQVFFTEVSNTESESYPDVAIVVIDAAHLKRNLLLFTQIKDIGLPIVIGMTMLDVLKDKQENIDLDELSKSLGAPIFPINGRNGEGVNALTDFISTYEYAEPEPFLPMEEYIHDELFHRLEAAFPDQRPYRIYQMMQQTDTYTGIGPEDREIVEEIKQNSHFNGPKLQAKETIARYKLLDAILKKVEKGGRKFTEDKSFSSTLDKFLVHPIFGYAFFVAILFFMFQAIYSWASIPMDYIDAMFGALGEWAHHTIPAGPLNSLISDGIIPGIGGIVIFVPQIAILFAFIAMLEETGYMARVVFLTDRIMRVFGLNGKSIVPLISGVACAIPAIMAARNIENWKERLITILISPLMSCSARLPVYAILIALVIPDREILGFMNLQGLVLMALYMGGFILALIVALIMNQLIKSPQRPFLIMELPSFRMPRWKNVSLTIFEKSKTFIFSAGKIIFVISIVLWALASYGPSNEMDQAEALVSQNHPGLNQDQHENMVASYRLEHSYAGHLGKVIEPVIAPLGYDWKIGIALITSFAAREVFVGSISTIYSVGSNDSGDNPQSIKDRLASEINPKTGLPVFTLASGLSLLIYYAIAMQCMSTLAIVKRETNSWKWPMIQLCYLTGMAYVFSLIVYQVLS</sequence>
<proteinExistence type="inferred from homology"/>
<evidence type="ECO:0000256" key="7">
    <source>
        <dbReference type="ARBA" id="ARBA00022989"/>
    </source>
</evidence>
<dbReference type="InterPro" id="IPR005225">
    <property type="entry name" value="Small_GTP-bd"/>
</dbReference>
<accession>A0ABN6L4A7</accession>
<keyword evidence="9" id="KW-0406">Ion transport</keyword>
<keyword evidence="6" id="KW-0547">Nucleotide-binding</keyword>
<dbReference type="PANTHER" id="PTHR43185:SF1">
    <property type="entry name" value="FE(2+) TRANSPORTER FEOB"/>
    <property type="match status" value="1"/>
</dbReference>
<keyword evidence="3" id="KW-1003">Cell membrane</keyword>
<evidence type="ECO:0000313" key="16">
    <source>
        <dbReference type="Proteomes" id="UP001354989"/>
    </source>
</evidence>
<evidence type="ECO:0000256" key="13">
    <source>
        <dbReference type="RuleBase" id="RU362098"/>
    </source>
</evidence>
<evidence type="ECO:0000256" key="9">
    <source>
        <dbReference type="ARBA" id="ARBA00023065"/>
    </source>
</evidence>
<comment type="similarity">
    <text evidence="13">Belongs to the TRAFAC class TrmE-Era-EngA-EngB-Septin-like GTPase superfamily. FeoB GTPase (TC 9.A.8) family.</text>
</comment>
<evidence type="ECO:0000256" key="5">
    <source>
        <dbReference type="ARBA" id="ARBA00022692"/>
    </source>
</evidence>
<feature type="transmembrane region" description="Helical" evidence="13">
    <location>
        <begin position="383"/>
        <end position="405"/>
    </location>
</feature>
<dbReference type="CDD" id="cd01879">
    <property type="entry name" value="FeoB"/>
    <property type="match status" value="1"/>
</dbReference>
<dbReference type="InterPro" id="IPR003373">
    <property type="entry name" value="Fe2_transport_prot-B"/>
</dbReference>
<keyword evidence="5 13" id="KW-0812">Transmembrane</keyword>
<evidence type="ECO:0000256" key="4">
    <source>
        <dbReference type="ARBA" id="ARBA00022496"/>
    </source>
</evidence>
<dbReference type="Pfam" id="PF07664">
    <property type="entry name" value="FeoB_C"/>
    <property type="match status" value="1"/>
</dbReference>
<keyword evidence="16" id="KW-1185">Reference proteome</keyword>
<evidence type="ECO:0000259" key="14">
    <source>
        <dbReference type="PROSITE" id="PS51711"/>
    </source>
</evidence>
<dbReference type="Proteomes" id="UP001354989">
    <property type="component" value="Chromosome"/>
</dbReference>
<gene>
    <name evidence="15" type="primary">feoB</name>
    <name evidence="15" type="ORF">PEPS_02130</name>
</gene>
<dbReference type="InterPro" id="IPR011640">
    <property type="entry name" value="Fe2_transport_prot_B_C"/>
</dbReference>
<evidence type="ECO:0000256" key="2">
    <source>
        <dbReference type="ARBA" id="ARBA00022448"/>
    </source>
</evidence>
<dbReference type="InterPro" id="IPR006073">
    <property type="entry name" value="GTP-bd"/>
</dbReference>
<keyword evidence="7 13" id="KW-1133">Transmembrane helix</keyword>
<organism evidence="15 16">
    <name type="scientific">Persicobacter psychrovividus</name>
    <dbReference type="NCBI Taxonomy" id="387638"/>
    <lineage>
        <taxon>Bacteria</taxon>
        <taxon>Pseudomonadati</taxon>
        <taxon>Bacteroidota</taxon>
        <taxon>Cytophagia</taxon>
        <taxon>Cytophagales</taxon>
        <taxon>Persicobacteraceae</taxon>
        <taxon>Persicobacter</taxon>
    </lineage>
</organism>
<name>A0ABN6L4A7_9BACT</name>
<dbReference type="PANTHER" id="PTHR43185">
    <property type="entry name" value="FERROUS IRON TRANSPORT PROTEIN B"/>
    <property type="match status" value="1"/>
</dbReference>
<dbReference type="Pfam" id="PF07670">
    <property type="entry name" value="Gate"/>
    <property type="match status" value="2"/>
</dbReference>
<keyword evidence="11 13" id="KW-0472">Membrane</keyword>
<evidence type="ECO:0000256" key="12">
    <source>
        <dbReference type="NCBIfam" id="TIGR00437"/>
    </source>
</evidence>
<dbReference type="PROSITE" id="PS51711">
    <property type="entry name" value="G_FEOB"/>
    <property type="match status" value="1"/>
</dbReference>
<keyword evidence="2 13" id="KW-0813">Transport</keyword>
<comment type="function">
    <text evidence="13">Probable transporter of a GTP-driven Fe(2+) uptake system.</text>
</comment>